<evidence type="ECO:0000256" key="1">
    <source>
        <dbReference type="ARBA" id="ARBA00007073"/>
    </source>
</evidence>
<organism evidence="2 3">
    <name type="scientific">Hanseniaspora osmophila</name>
    <dbReference type="NCBI Taxonomy" id="56408"/>
    <lineage>
        <taxon>Eukaryota</taxon>
        <taxon>Fungi</taxon>
        <taxon>Dikarya</taxon>
        <taxon>Ascomycota</taxon>
        <taxon>Saccharomycotina</taxon>
        <taxon>Saccharomycetes</taxon>
        <taxon>Saccharomycodales</taxon>
        <taxon>Saccharomycodaceae</taxon>
        <taxon>Hanseniaspora</taxon>
    </lineage>
</organism>
<dbReference type="InterPro" id="IPR015419">
    <property type="entry name" value="CTAG/Pcc1"/>
</dbReference>
<dbReference type="Gene3D" id="3.30.310.50">
    <property type="entry name" value="Alpha-D-phosphohexomutase, C-terminal domain"/>
    <property type="match status" value="1"/>
</dbReference>
<keyword evidence="3" id="KW-1185">Reference proteome</keyword>
<dbReference type="FunCoup" id="A0A1E5R4R7">
    <property type="interactions" value="69"/>
</dbReference>
<dbReference type="OrthoDB" id="10025739at2759"/>
<comment type="caution">
    <text evidence="2">The sequence shown here is derived from an EMBL/GenBank/DDBJ whole genome shotgun (WGS) entry which is preliminary data.</text>
</comment>
<evidence type="ECO:0000313" key="2">
    <source>
        <dbReference type="EMBL" id="OEJ81892.1"/>
    </source>
</evidence>
<dbReference type="AlphaFoldDB" id="A0A1E5R4R7"/>
<dbReference type="InParanoid" id="A0A1E5R4R7"/>
<gene>
    <name evidence="2" type="ORF">AWRI3579_g3566</name>
</gene>
<proteinExistence type="inferred from homology"/>
<accession>A0A1E5R4R7</accession>
<name>A0A1E5R4R7_9ASCO</name>
<sequence length="93" mass="10480">MSQDLQHTLKLSIPLESSKQTDILIQSMSPDPVLNPGQFSVEYTTVNSKNNNTYGVDITFKSIDERVMRVGVNNTIEALKSIIETFDEFDNNL</sequence>
<dbReference type="Pfam" id="PF09341">
    <property type="entry name" value="Pcc1"/>
    <property type="match status" value="1"/>
</dbReference>
<comment type="similarity">
    <text evidence="1">Belongs to the CTAG/PCC1 family.</text>
</comment>
<dbReference type="EMBL" id="LPNM01000010">
    <property type="protein sequence ID" value="OEJ81892.1"/>
    <property type="molecule type" value="Genomic_DNA"/>
</dbReference>
<protein>
    <submittedName>
        <fullName evidence="2">EKC/KEOPS complex subunit PCC1</fullName>
    </submittedName>
</protein>
<dbReference type="Proteomes" id="UP000095728">
    <property type="component" value="Unassembled WGS sequence"/>
</dbReference>
<evidence type="ECO:0000313" key="3">
    <source>
        <dbReference type="Proteomes" id="UP000095728"/>
    </source>
</evidence>
<reference evidence="3" key="1">
    <citation type="journal article" date="2016" name="Genome Announc.">
        <title>Genome sequences of three species of Hanseniaspora isolated from spontaneous wine fermentations.</title>
        <authorList>
            <person name="Sternes P.R."/>
            <person name="Lee D."/>
            <person name="Kutyna D.R."/>
            <person name="Borneman A.R."/>
        </authorList>
    </citation>
    <scope>NUCLEOTIDE SEQUENCE [LARGE SCALE GENOMIC DNA]</scope>
    <source>
        <strain evidence="3">AWRI3579</strain>
    </source>
</reference>